<proteinExistence type="predicted"/>
<organism evidence="1 5">
    <name type="scientific">Candidatus Methanofastidiosum methylothiophilum</name>
    <dbReference type="NCBI Taxonomy" id="1705564"/>
    <lineage>
        <taxon>Archaea</taxon>
        <taxon>Methanobacteriati</taxon>
        <taxon>Methanobacteriota</taxon>
        <taxon>Stenosarchaea group</taxon>
        <taxon>Candidatus Methanofastidiosia</taxon>
        <taxon>Candidatus Methanofastidiosales</taxon>
        <taxon>Candidatus Methanofastidiosaceae</taxon>
        <taxon>Candidatus Methanofastidiosum</taxon>
    </lineage>
</organism>
<dbReference type="EMBL" id="LNJC01000025">
    <property type="protein sequence ID" value="KYC49817.1"/>
    <property type="molecule type" value="Genomic_DNA"/>
</dbReference>
<dbReference type="Proteomes" id="UP000092401">
    <property type="component" value="Unassembled WGS sequence"/>
</dbReference>
<dbReference type="EMBL" id="LNGF01000016">
    <property type="protein sequence ID" value="KYC47815.1"/>
    <property type="molecule type" value="Genomic_DNA"/>
</dbReference>
<evidence type="ECO:0000313" key="4">
    <source>
        <dbReference type="Proteomes" id="UP000091929"/>
    </source>
</evidence>
<evidence type="ECO:0000313" key="3">
    <source>
        <dbReference type="EMBL" id="KYC49817.1"/>
    </source>
</evidence>
<evidence type="ECO:0000313" key="2">
    <source>
        <dbReference type="EMBL" id="KYC47815.1"/>
    </source>
</evidence>
<dbReference type="Proteomes" id="UP000091929">
    <property type="component" value="Unassembled WGS sequence"/>
</dbReference>
<comment type="caution">
    <text evidence="1">The sequence shown here is derived from an EMBL/GenBank/DDBJ whole genome shotgun (WGS) entry which is preliminary data.</text>
</comment>
<evidence type="ECO:0000313" key="1">
    <source>
        <dbReference type="EMBL" id="KYC44937.1"/>
    </source>
</evidence>
<gene>
    <name evidence="1" type="ORF">APG10_01283</name>
    <name evidence="2" type="ORF">APG11_00893</name>
    <name evidence="3" type="ORF">APG12_01216</name>
</gene>
<dbReference type="Gene3D" id="3.10.450.590">
    <property type="match status" value="1"/>
</dbReference>
<dbReference type="EMBL" id="LNGE01000036">
    <property type="protein sequence ID" value="KYC44937.1"/>
    <property type="molecule type" value="Genomic_DNA"/>
</dbReference>
<sequence length="134" mass="15797">MKKLIVFFILCFIVLIAGCTIIKDFDKESAVKLTDPIMDKTMEGLNENNYEKFTAYYTEPYKKSFPESAFLRFTEGFYKNPGKYISREVYDVKQIENGFIIHYKGIFENRDNVAITVTFELSNGVYKIKKIRFY</sequence>
<dbReference type="PROSITE" id="PS51257">
    <property type="entry name" value="PROKAR_LIPOPROTEIN"/>
    <property type="match status" value="1"/>
</dbReference>
<dbReference type="Proteomes" id="UP000092403">
    <property type="component" value="Unassembled WGS sequence"/>
</dbReference>
<accession>A0A150IJ12</accession>
<dbReference type="AlphaFoldDB" id="A0A150IJ12"/>
<accession>A0A150IXU9</accession>
<protein>
    <submittedName>
        <fullName evidence="1">Uncharacterized protein</fullName>
    </submittedName>
</protein>
<accession>A0A150ISI3</accession>
<reference evidence="4 5" key="1">
    <citation type="journal article" date="2016" name="ISME J.">
        <title>Chasing the elusive Euryarchaeota class WSA2: genomes reveal a uniquely fastidious methyl-reducing methanogen.</title>
        <authorList>
            <person name="Nobu M.K."/>
            <person name="Narihiro T."/>
            <person name="Kuroda K."/>
            <person name="Mei R."/>
            <person name="Liu W.T."/>
        </authorList>
    </citation>
    <scope>NUCLEOTIDE SEQUENCE [LARGE SCALE GENOMIC DNA]</scope>
    <source>
        <strain evidence="1">B03fssc0709_Meth_Bin005</strain>
        <strain evidence="2">B15fssc0709_Meth_Bin003</strain>
        <strain evidence="3">BMIXfssc0709_Meth_Bin006</strain>
    </source>
</reference>
<evidence type="ECO:0000313" key="5">
    <source>
        <dbReference type="Proteomes" id="UP000092401"/>
    </source>
</evidence>
<name>A0A150IJ12_9EURY</name>